<dbReference type="Proteomes" id="UP000025227">
    <property type="component" value="Unplaced"/>
</dbReference>
<feature type="compositionally biased region" description="Basic and acidic residues" evidence="1">
    <location>
        <begin position="819"/>
        <end position="861"/>
    </location>
</feature>
<organism evidence="3 4">
    <name type="scientific">Haemonchus contortus</name>
    <name type="common">Barber pole worm</name>
    <dbReference type="NCBI Taxonomy" id="6289"/>
    <lineage>
        <taxon>Eukaryota</taxon>
        <taxon>Metazoa</taxon>
        <taxon>Ecdysozoa</taxon>
        <taxon>Nematoda</taxon>
        <taxon>Chromadorea</taxon>
        <taxon>Rhabditida</taxon>
        <taxon>Rhabditina</taxon>
        <taxon>Rhabditomorpha</taxon>
        <taxon>Strongyloidea</taxon>
        <taxon>Trichostrongylidae</taxon>
        <taxon>Haemonchus</taxon>
    </lineage>
</organism>
<dbReference type="InterPro" id="IPR001584">
    <property type="entry name" value="Integrase_cat-core"/>
</dbReference>
<protein>
    <submittedName>
        <fullName evidence="4">Integrase catalytic domain-containing protein</fullName>
    </submittedName>
</protein>
<dbReference type="PANTHER" id="PTHR47331">
    <property type="entry name" value="PHD-TYPE DOMAIN-CONTAINING PROTEIN"/>
    <property type="match status" value="1"/>
</dbReference>
<accession>A0A7I4Y4U5</accession>
<dbReference type="WBParaSite" id="HCON_00052170-00001">
    <property type="protein sequence ID" value="HCON_00052170-00001"/>
    <property type="gene ID" value="HCON_00052170"/>
</dbReference>
<dbReference type="InterPro" id="IPR005312">
    <property type="entry name" value="DUF1759"/>
</dbReference>
<dbReference type="GO" id="GO:0015074">
    <property type="term" value="P:DNA integration"/>
    <property type="evidence" value="ECO:0007669"/>
    <property type="project" value="InterPro"/>
</dbReference>
<dbReference type="Gene3D" id="3.30.420.10">
    <property type="entry name" value="Ribonuclease H-like superfamily/Ribonuclease H"/>
    <property type="match status" value="1"/>
</dbReference>
<dbReference type="PROSITE" id="PS50994">
    <property type="entry name" value="INTEGRASE"/>
    <property type="match status" value="1"/>
</dbReference>
<dbReference type="AlphaFoldDB" id="A0A7I4Y4U5"/>
<dbReference type="Pfam" id="PF18701">
    <property type="entry name" value="DUF5641"/>
    <property type="match status" value="1"/>
</dbReference>
<dbReference type="GO" id="GO:0003676">
    <property type="term" value="F:nucleic acid binding"/>
    <property type="evidence" value="ECO:0007669"/>
    <property type="project" value="InterPro"/>
</dbReference>
<proteinExistence type="predicted"/>
<name>A0A7I4Y4U5_HAECO</name>
<reference evidence="4" key="1">
    <citation type="submission" date="2020-12" db="UniProtKB">
        <authorList>
            <consortium name="WormBaseParasite"/>
        </authorList>
    </citation>
    <scope>IDENTIFICATION</scope>
    <source>
        <strain evidence="4">MHco3</strain>
    </source>
</reference>
<feature type="region of interest" description="Disordered" evidence="1">
    <location>
        <begin position="815"/>
        <end position="861"/>
    </location>
</feature>
<sequence>MATTLKARKGIATRQAKALNDLLETYNHLTKGSFPNDQCDTENLISQINNALVHIRATQTSFEKAFFAFAEAVDKLQHSLENEEEERISEQLEKGQVLLSESEDLQARLEVEKQALDSGKVWHSTMTRAELPKTPIPEFSGNCWEWDNFWELFNATIHSTPLSDLQKFNYLLQALKGEARQSAERYQITSKNYPMVVKHLQEKYGNTSVIITNLHEQMEVCTAHYRNCPSLNDMIHRGLSKENFGSHVWWHAYSLQQISSEGMGKNLHSLQTSEYEEFPSEACLHIAQSSQVEIIDVMDLEAFSNFTRAKRILAYALRFLKKLTCHLHSGLKERLFDSLPWLEHQTQEDYLTALDILDAQHVLVRNHQLTHINAHYKKELTKNLNMKEDRVKILRAYGRLNKSDLDPTAKNPILIAPNTHLARLIINDAHGPYHVGTAHTISNVRRMYWIPRLREQVKKSLRKCITCQKMNNLPFKYPEMTDLPRSRVTRSRVFQHTGLDYFGPLTVFREDGEKISVYGCIFTCTVTRMIHLELVLDGTTEKFLNAFRRFVARRGKPQTVICDNAPTFLLGSQILVQSLGKIEEEPSINEAMSNHCITWHHITPFSPWKGGFYERLIKSVKSSLFKAIGRRILNIDQLTTLLHEIEACLNTRPLTYQETDLEDFIRSIRPIDFIQHEMDVTLPLDNLSDDDDDPTYLPTAEIGRFKTRIQTQKALRSSYQLTERYWNIWKNSYLSALREQHRRNVTNQRGSAKQPVEGEIVLIVDTYQKRNNWKLGRISRLIRNSDNEAREAEVYCGNNNYIRRPMNLLIPLEIGSDQENTKERRHTEVQHQDEERETDQPKSTRYDLRPRKEVGRNKSDL</sequence>
<dbReference type="Pfam" id="PF17921">
    <property type="entry name" value="Integrase_H2C2"/>
    <property type="match status" value="1"/>
</dbReference>
<evidence type="ECO:0000259" key="2">
    <source>
        <dbReference type="PROSITE" id="PS50994"/>
    </source>
</evidence>
<dbReference type="InterPro" id="IPR036397">
    <property type="entry name" value="RNaseH_sf"/>
</dbReference>
<evidence type="ECO:0000313" key="4">
    <source>
        <dbReference type="WBParaSite" id="HCON_00052170-00001"/>
    </source>
</evidence>
<dbReference type="InterPro" id="IPR012337">
    <property type="entry name" value="RNaseH-like_sf"/>
</dbReference>
<evidence type="ECO:0000256" key="1">
    <source>
        <dbReference type="SAM" id="MobiDB-lite"/>
    </source>
</evidence>
<dbReference type="Pfam" id="PF03564">
    <property type="entry name" value="DUF1759"/>
    <property type="match status" value="1"/>
</dbReference>
<feature type="domain" description="Integrase catalytic" evidence="2">
    <location>
        <begin position="480"/>
        <end position="678"/>
    </location>
</feature>
<dbReference type="OrthoDB" id="5968821at2759"/>
<evidence type="ECO:0000313" key="3">
    <source>
        <dbReference type="Proteomes" id="UP000025227"/>
    </source>
</evidence>
<dbReference type="OMA" id="MEVCTAH"/>
<keyword evidence="3" id="KW-1185">Reference proteome</keyword>
<dbReference type="InterPro" id="IPR040676">
    <property type="entry name" value="DUF5641"/>
</dbReference>
<dbReference type="SUPFAM" id="SSF53098">
    <property type="entry name" value="Ribonuclease H-like"/>
    <property type="match status" value="1"/>
</dbReference>
<dbReference type="InterPro" id="IPR041588">
    <property type="entry name" value="Integrase_H2C2"/>
</dbReference>
<dbReference type="Gene3D" id="1.10.340.70">
    <property type="match status" value="1"/>
</dbReference>